<evidence type="ECO:0000256" key="3">
    <source>
        <dbReference type="ARBA" id="ARBA00022679"/>
    </source>
</evidence>
<keyword evidence="4 5" id="KW-0833">Ubl conjugation pathway</keyword>
<evidence type="ECO:0000256" key="4">
    <source>
        <dbReference type="ARBA" id="ARBA00022786"/>
    </source>
</evidence>
<feature type="compositionally biased region" description="Basic and acidic residues" evidence="6">
    <location>
        <begin position="163"/>
        <end position="175"/>
    </location>
</feature>
<feature type="region of interest" description="Disordered" evidence="6">
    <location>
        <begin position="586"/>
        <end position="606"/>
    </location>
</feature>
<reference evidence="8 9" key="1">
    <citation type="submission" date="2020-08" db="EMBL/GenBank/DDBJ databases">
        <title>The completed genome sequence of the pathogenic ascomycete fungus Penicillium digitatum.</title>
        <authorList>
            <person name="Wang M."/>
        </authorList>
    </citation>
    <scope>NUCLEOTIDE SEQUENCE [LARGE SCALE GENOMIC DNA]</scope>
    <source>
        <strain evidence="8 9">PdW03</strain>
    </source>
</reference>
<dbReference type="GO" id="GO:0061630">
    <property type="term" value="F:ubiquitin protein ligase activity"/>
    <property type="evidence" value="ECO:0007669"/>
    <property type="project" value="UniProtKB-EC"/>
</dbReference>
<dbReference type="PANTHER" id="PTHR45700:SF8">
    <property type="entry name" value="HECT-TYPE E3 UBIQUITIN TRANSFERASE"/>
    <property type="match status" value="1"/>
</dbReference>
<dbReference type="VEuPathDB" id="FungiDB:PDIP_79930"/>
<evidence type="ECO:0000256" key="1">
    <source>
        <dbReference type="ARBA" id="ARBA00000885"/>
    </source>
</evidence>
<protein>
    <recommendedName>
        <fullName evidence="2">HECT-type E3 ubiquitin transferase</fullName>
        <ecNumber evidence="2">2.3.2.26</ecNumber>
    </recommendedName>
</protein>
<dbReference type="InterPro" id="IPR000569">
    <property type="entry name" value="HECT_dom"/>
</dbReference>
<dbReference type="Proteomes" id="UP000595662">
    <property type="component" value="Chromosome 1"/>
</dbReference>
<dbReference type="InterPro" id="IPR035983">
    <property type="entry name" value="Hect_E3_ubiquitin_ligase"/>
</dbReference>
<dbReference type="Gene3D" id="3.30.2410.10">
    <property type="entry name" value="Hect, E3 ligase catalytic domain"/>
    <property type="match status" value="1"/>
</dbReference>
<feature type="compositionally biased region" description="Basic and acidic residues" evidence="6">
    <location>
        <begin position="264"/>
        <end position="282"/>
    </location>
</feature>
<organism evidence="8 9">
    <name type="scientific">Penicillium digitatum</name>
    <name type="common">Green mold</name>
    <dbReference type="NCBI Taxonomy" id="36651"/>
    <lineage>
        <taxon>Eukaryota</taxon>
        <taxon>Fungi</taxon>
        <taxon>Dikarya</taxon>
        <taxon>Ascomycota</taxon>
        <taxon>Pezizomycotina</taxon>
        <taxon>Eurotiomycetes</taxon>
        <taxon>Eurotiomycetidae</taxon>
        <taxon>Eurotiales</taxon>
        <taxon>Aspergillaceae</taxon>
        <taxon>Penicillium</taxon>
    </lineage>
</organism>
<evidence type="ECO:0000313" key="9">
    <source>
        <dbReference type="Proteomes" id="UP000595662"/>
    </source>
</evidence>
<feature type="compositionally biased region" description="Basic residues" evidence="6">
    <location>
        <begin position="369"/>
        <end position="378"/>
    </location>
</feature>
<dbReference type="GO" id="GO:0000209">
    <property type="term" value="P:protein polyubiquitination"/>
    <property type="evidence" value="ECO:0007669"/>
    <property type="project" value="InterPro"/>
</dbReference>
<feature type="compositionally biased region" description="Low complexity" evidence="6">
    <location>
        <begin position="176"/>
        <end position="188"/>
    </location>
</feature>
<sequence>MTRLRGGSIEDLDIAQPPGHRRTHSYRSKLPPNASDALIQNTIEVSDPSRVLPRYRDDRRRKFNGLVRRYKAQLLHGCDDPGCRTSTCASHRRRLSEGPYRRYTELSARTLACYLASLDDPETGLCLNVPKPPPQLTAEDYHRISLRRTRTLEAQTAAASRSLKPDRYDEDHPARDASSSSQDRSAVSEITDGDSSPQIRTGGSYIRNLDHTAEQQLKDPKSFTQNLFDTISLRMVEWLPLRRAPDTLEPSSKSPAPGATNHSSIDEKHHYHTDKVSGRDIKTTGSSMVSTRPDSQPRTPSSRTSASQPPAVELKFQNQHVKRLSVSEVDHWRQSPRSSLDDKRRPEFNKKLPVASSDEFVSLPSPPALKHRPQKHRGRIGEVDSVPPKEHRKSKRRVSWDSQKLLDEVSPINSTRSTEPMPPARPLPPSVAQSPSERKPTQPPIETHTDTLPLAQTVTHLTPEIIDGLSQIMVESAEDAYCWEEELDRMQCTGSFEQPDWRFATLRQREAFPFVAQSAFFVFSNPSQILRSFSSESTDTIGTTFKRLDVASLRLSLQRLFRICPWDIALHSLWSSLDKLFVPPRGFTSSGRPSRRSSRSSTMTGPAVLPVVPRRVSESTSEEYLSDPDAAYIATIALFTLVSFLPTIDLGTWKLVIRMRAAGSVASLSDMRRLPSKNAQQAIEVTDRFEHELGLRLINRLVRALTARLAYHEISKARQVYSLDVPQQRRLSVLDRVIDYLSEYHTYHTAGSDEPADSISPASLIVEWLRTLFLREWDGNPEMARSSPAGGAIQILASMYKERTRLGLLPEDFHTPLLTERLDPLDMPVGWVGGHPNNRTMHLLSYSFLFPPSSLVIYFRALNYSAMTKSYEAAMTTTRHVTQTAFGAIQISDDPRLLTRMKTSMSTYLVLVIRRDNILSDALSQLWRREKRELMRPLKVQMGMDEGEEGLDHGGVQQEFFRLLMGQAFDPSYGMFTVDTPHRMSWFQPCSLEPLYKFELIGLLMSIAIYNGLTLPVNLPTAFYRKMLGLKVKHLDHIRDGWPELSQGLDTLVAWKDGDVGDVFTRTYEFSFETFGSIETVDMQKVDRDAAWPLTSQVRITAPAPIAGSSAWMDVPAYCNPEVLRSPTLAAVKGASNFTSCEPASDTAVKLVSEFTPLQSSVLPAEEAALVTNTNRHQYVKDYIFWLTDKSIRPQFEAFQRGFNTCLDRSALSIFSPEALKTVVEGIQSIDVEELENHARYEGGFGPDHRVIRDFWDIIQEYPNEKRAQLLEFVTASDRVPVNGISSLMFVIQKNGVGDLRLPTSLTCFGRLLLPEYSSREALATKLDKALENAQGFGVA</sequence>
<feature type="compositionally biased region" description="Pro residues" evidence="6">
    <location>
        <begin position="420"/>
        <end position="429"/>
    </location>
</feature>
<feature type="compositionally biased region" description="Basic and acidic residues" evidence="6">
    <location>
        <begin position="328"/>
        <end position="350"/>
    </location>
</feature>
<dbReference type="InterPro" id="IPR042556">
    <property type="entry name" value="AZUL_sf"/>
</dbReference>
<dbReference type="FunFam" id="3.30.2410.10:FF:000003">
    <property type="entry name" value="probable E3 ubiquitin-protein ligase HERC4 isoform X1"/>
    <property type="match status" value="1"/>
</dbReference>
<feature type="domain" description="HECT" evidence="7">
    <location>
        <begin position="930"/>
        <end position="1340"/>
    </location>
</feature>
<dbReference type="Pfam" id="PF16558">
    <property type="entry name" value="AZUL"/>
    <property type="match status" value="1"/>
</dbReference>
<comment type="catalytic activity">
    <reaction evidence="1">
        <text>S-ubiquitinyl-[E2 ubiquitin-conjugating enzyme]-L-cysteine + [acceptor protein]-L-lysine = [E2 ubiquitin-conjugating enzyme]-L-cysteine + N(6)-ubiquitinyl-[acceptor protein]-L-lysine.</text>
        <dbReference type="EC" id="2.3.2.26"/>
    </reaction>
</comment>
<dbReference type="InterPro" id="IPR032353">
    <property type="entry name" value="AZUL"/>
</dbReference>
<feature type="active site" description="Glycyl thioester intermediate" evidence="5">
    <location>
        <position position="1308"/>
    </location>
</feature>
<dbReference type="PROSITE" id="PS50237">
    <property type="entry name" value="HECT"/>
    <property type="match status" value="1"/>
</dbReference>
<feature type="compositionally biased region" description="Polar residues" evidence="6">
    <location>
        <begin position="283"/>
        <end position="308"/>
    </location>
</feature>
<keyword evidence="3" id="KW-0808">Transferase</keyword>
<accession>A0A7T6XGC3</accession>
<dbReference type="Pfam" id="PF00632">
    <property type="entry name" value="HECT"/>
    <property type="match status" value="2"/>
</dbReference>
<dbReference type="EC" id="2.3.2.26" evidence="2"/>
<evidence type="ECO:0000256" key="6">
    <source>
        <dbReference type="SAM" id="MobiDB-lite"/>
    </source>
</evidence>
<gene>
    <name evidence="8" type="ORF">Pdw03_3477</name>
</gene>
<feature type="region of interest" description="Disordered" evidence="6">
    <location>
        <begin position="1"/>
        <end position="33"/>
    </location>
</feature>
<evidence type="ECO:0000259" key="7">
    <source>
        <dbReference type="PROSITE" id="PS50237"/>
    </source>
</evidence>
<evidence type="ECO:0000256" key="2">
    <source>
        <dbReference type="ARBA" id="ARBA00012485"/>
    </source>
</evidence>
<dbReference type="GeneID" id="26236309"/>
<dbReference type="Gene3D" id="6.10.130.10">
    <property type="entry name" value="Ubiquitin-protein ligase E3A, N-terminal zinc-binding domain (AZUL)"/>
    <property type="match status" value="1"/>
</dbReference>
<dbReference type="PANTHER" id="PTHR45700">
    <property type="entry name" value="UBIQUITIN-PROTEIN LIGASE E3C"/>
    <property type="match status" value="1"/>
</dbReference>
<dbReference type="EMBL" id="CP060774">
    <property type="protein sequence ID" value="QQK40623.1"/>
    <property type="molecule type" value="Genomic_DNA"/>
</dbReference>
<dbReference type="InterPro" id="IPR044611">
    <property type="entry name" value="E3A/B/C-like"/>
</dbReference>
<dbReference type="Gene3D" id="3.90.1750.10">
    <property type="entry name" value="Hect, E3 ligase catalytic domains"/>
    <property type="match status" value="1"/>
</dbReference>
<dbReference type="SMART" id="SM00119">
    <property type="entry name" value="HECTc"/>
    <property type="match status" value="1"/>
</dbReference>
<dbReference type="RefSeq" id="XP_065955901.1">
    <property type="nucleotide sequence ID" value="XM_066100501.1"/>
</dbReference>
<evidence type="ECO:0000313" key="8">
    <source>
        <dbReference type="EMBL" id="QQK40623.1"/>
    </source>
</evidence>
<feature type="region of interest" description="Disordered" evidence="6">
    <location>
        <begin position="246"/>
        <end position="449"/>
    </location>
</feature>
<feature type="region of interest" description="Disordered" evidence="6">
    <location>
        <begin position="154"/>
        <end position="203"/>
    </location>
</feature>
<evidence type="ECO:0000256" key="5">
    <source>
        <dbReference type="PROSITE-ProRule" id="PRU00104"/>
    </source>
</evidence>
<name>A0A7T6XGC3_PENDI</name>
<dbReference type="SUPFAM" id="SSF56204">
    <property type="entry name" value="Hect, E3 ligase catalytic domain"/>
    <property type="match status" value="1"/>
</dbReference>
<proteinExistence type="predicted"/>